<organism evidence="5 6">
    <name type="scientific">Hufsiella ginkgonis</name>
    <dbReference type="NCBI Taxonomy" id="2695274"/>
    <lineage>
        <taxon>Bacteria</taxon>
        <taxon>Pseudomonadati</taxon>
        <taxon>Bacteroidota</taxon>
        <taxon>Sphingobacteriia</taxon>
        <taxon>Sphingobacteriales</taxon>
        <taxon>Sphingobacteriaceae</taxon>
        <taxon>Hufsiella</taxon>
    </lineage>
</organism>
<evidence type="ECO:0000259" key="4">
    <source>
        <dbReference type="Pfam" id="PF05426"/>
    </source>
</evidence>
<dbReference type="Proteomes" id="UP000451233">
    <property type="component" value="Unassembled WGS sequence"/>
</dbReference>
<proteinExistence type="predicted"/>
<dbReference type="EMBL" id="WVHS01000002">
    <property type="protein sequence ID" value="MXV15149.1"/>
    <property type="molecule type" value="Genomic_DNA"/>
</dbReference>
<evidence type="ECO:0000256" key="1">
    <source>
        <dbReference type="ARBA" id="ARBA00022729"/>
    </source>
</evidence>
<dbReference type="InterPro" id="IPR008929">
    <property type="entry name" value="Chondroitin_lyas"/>
</dbReference>
<evidence type="ECO:0000256" key="3">
    <source>
        <dbReference type="SAM" id="SignalP"/>
    </source>
</evidence>
<dbReference type="GO" id="GO:0042597">
    <property type="term" value="C:periplasmic space"/>
    <property type="evidence" value="ECO:0007669"/>
    <property type="project" value="InterPro"/>
</dbReference>
<feature type="chain" id="PRO_5029708254" evidence="3">
    <location>
        <begin position="20"/>
        <end position="361"/>
    </location>
</feature>
<name>A0A7K1XWJ6_9SPHI</name>
<dbReference type="InterPro" id="IPR008397">
    <property type="entry name" value="Alginate_lyase_dom"/>
</dbReference>
<dbReference type="Gene3D" id="1.50.10.100">
    <property type="entry name" value="Chondroitin AC/alginate lyase"/>
    <property type="match status" value="1"/>
</dbReference>
<feature type="domain" description="Alginate lyase" evidence="4">
    <location>
        <begin position="53"/>
        <end position="287"/>
    </location>
</feature>
<keyword evidence="2 5" id="KW-0456">Lyase</keyword>
<evidence type="ECO:0000313" key="6">
    <source>
        <dbReference type="Proteomes" id="UP000451233"/>
    </source>
</evidence>
<evidence type="ECO:0000256" key="2">
    <source>
        <dbReference type="ARBA" id="ARBA00023239"/>
    </source>
</evidence>
<dbReference type="AlphaFoldDB" id="A0A7K1XWJ6"/>
<gene>
    <name evidence="5" type="ORF">GS398_07545</name>
</gene>
<keyword evidence="6" id="KW-1185">Reference proteome</keyword>
<dbReference type="RefSeq" id="WP_160906163.1">
    <property type="nucleotide sequence ID" value="NZ_WVHS01000002.1"/>
</dbReference>
<dbReference type="SUPFAM" id="SSF48230">
    <property type="entry name" value="Chondroitin AC/alginate lyase"/>
    <property type="match status" value="1"/>
</dbReference>
<sequence length="361" mass="40604">MKTIRLFIFFLLAGFSANGQVISLNKKEISVLKRLVKNDPGVKNRYVRYEKAANAALADTPDPADTVFSEGRLASDPKKIVTAYSLLDLDKIYALALAYRITGDKKYLHKAALFLTAWGKRNQPNGNPINDTKFEHVFEAFDLVKDALTPADRRIVSTWFSKMADAEINNPRFNGTGATGRNNWNSHRLMVIGLIGYAVNDRRYQQYALAELPKHIEKNLYADGSGLDFHDRDALHYHVYSLEPLLSLVTTLKRAGETDYYSFISASGSSIRGSVKFLEPFVTGEKTHEEFVNSKTDFDRARANNNEPNFKIGALFKPDHGARVFSQAAFFDPALFAIAKKGYANEEAYPDWQSVLAKVKR</sequence>
<feature type="signal peptide" evidence="3">
    <location>
        <begin position="1"/>
        <end position="19"/>
    </location>
</feature>
<comment type="caution">
    <text evidence="5">The sequence shown here is derived from an EMBL/GenBank/DDBJ whole genome shotgun (WGS) entry which is preliminary data.</text>
</comment>
<dbReference type="Pfam" id="PF05426">
    <property type="entry name" value="Alginate_lyase"/>
    <property type="match status" value="1"/>
</dbReference>
<evidence type="ECO:0000313" key="5">
    <source>
        <dbReference type="EMBL" id="MXV15149.1"/>
    </source>
</evidence>
<dbReference type="GO" id="GO:0016829">
    <property type="term" value="F:lyase activity"/>
    <property type="evidence" value="ECO:0007669"/>
    <property type="project" value="UniProtKB-KW"/>
</dbReference>
<protein>
    <submittedName>
        <fullName evidence="5">Alginate lyase</fullName>
    </submittedName>
</protein>
<keyword evidence="1 3" id="KW-0732">Signal</keyword>
<accession>A0A7K1XWJ6</accession>
<reference evidence="5 6" key="1">
    <citation type="submission" date="2019-11" db="EMBL/GenBank/DDBJ databases">
        <title>Pedobacter sp. HMF7056 Genome sequencing and assembly.</title>
        <authorList>
            <person name="Kang H."/>
            <person name="Kim H."/>
            <person name="Joh K."/>
        </authorList>
    </citation>
    <scope>NUCLEOTIDE SEQUENCE [LARGE SCALE GENOMIC DNA]</scope>
    <source>
        <strain evidence="5 6">HMF7056</strain>
    </source>
</reference>